<dbReference type="Gene3D" id="3.40.50.300">
    <property type="entry name" value="P-loop containing nucleotide triphosphate hydrolases"/>
    <property type="match status" value="2"/>
</dbReference>
<name>A0ABV9P6F9_9FLAO</name>
<protein>
    <submittedName>
        <fullName evidence="3">AAA family ATPase</fullName>
    </submittedName>
</protein>
<accession>A0ABV9P6F9</accession>
<dbReference type="SUPFAM" id="SSF52540">
    <property type="entry name" value="P-loop containing nucleoside triphosphate hydrolases"/>
    <property type="match status" value="1"/>
</dbReference>
<evidence type="ECO:0000259" key="2">
    <source>
        <dbReference type="Pfam" id="PF13476"/>
    </source>
</evidence>
<reference evidence="4" key="1">
    <citation type="journal article" date="2019" name="Int. J. Syst. Evol. Microbiol.">
        <title>The Global Catalogue of Microorganisms (GCM) 10K type strain sequencing project: providing services to taxonomists for standard genome sequencing and annotation.</title>
        <authorList>
            <consortium name="The Broad Institute Genomics Platform"/>
            <consortium name="The Broad Institute Genome Sequencing Center for Infectious Disease"/>
            <person name="Wu L."/>
            <person name="Ma J."/>
        </authorList>
    </citation>
    <scope>NUCLEOTIDE SEQUENCE [LARGE SCALE GENOMIC DNA]</scope>
    <source>
        <strain evidence="4">CCUG 50349</strain>
    </source>
</reference>
<organism evidence="3 4">
    <name type="scientific">Flavobacterium ponti</name>
    <dbReference type="NCBI Taxonomy" id="665133"/>
    <lineage>
        <taxon>Bacteria</taxon>
        <taxon>Pseudomonadati</taxon>
        <taxon>Bacteroidota</taxon>
        <taxon>Flavobacteriia</taxon>
        <taxon>Flavobacteriales</taxon>
        <taxon>Flavobacteriaceae</taxon>
        <taxon>Flavobacterium</taxon>
    </lineage>
</organism>
<dbReference type="Pfam" id="PF13476">
    <property type="entry name" value="AAA_23"/>
    <property type="match status" value="1"/>
</dbReference>
<dbReference type="InterPro" id="IPR038729">
    <property type="entry name" value="Rad50/SbcC_AAA"/>
</dbReference>
<feature type="coiled-coil region" evidence="1">
    <location>
        <begin position="489"/>
        <end position="526"/>
    </location>
</feature>
<feature type="domain" description="Rad50/SbcC-type AAA" evidence="2">
    <location>
        <begin position="22"/>
        <end position="244"/>
    </location>
</feature>
<evidence type="ECO:0000313" key="4">
    <source>
        <dbReference type="Proteomes" id="UP001595885"/>
    </source>
</evidence>
<dbReference type="EMBL" id="JBHSGW010000025">
    <property type="protein sequence ID" value="MFC4739995.1"/>
    <property type="molecule type" value="Genomic_DNA"/>
</dbReference>
<feature type="coiled-coil region" evidence="1">
    <location>
        <begin position="295"/>
        <end position="343"/>
    </location>
</feature>
<evidence type="ECO:0000313" key="3">
    <source>
        <dbReference type="EMBL" id="MFC4739995.1"/>
    </source>
</evidence>
<sequence>MPNLIINRLLYRVETEHGKYGADIPFTPGLNIIYGPNSVGKTSIITGLIYGLGAEKGLGIFKSDQNPFKPEFYKSISGYPIIKSYLILEISNGERTYSVFRYIKGDNTDIVAVKETTIDNFYKISEHKRLIVAGEGVFSEDGYQKFLFDFIGLNIVELPTYDQKQSKLYFENILPLFFVEQRAGWSQIQARQVTRYNIRDIKKVVFEYLMGLDRFVLHQIIIRKKELEDQIKKIKDDTLNKEENLLVILNAEKVDDIPIINSGKIGKTSIYDYIKYLKDKYKAESENINSISSKNKDFEDSNSKLRDNLRRLDYELRTLTSRIDKIDTEINGYENYLQRIQKNKYKNKQLKKIQELNIDVNITSCPVCENTLQNHSDNECILCHSDKRKKISSPDENLIFLEDEENTFKKVIRQRKLDKRKYLELKNSTKDKIALYEKQLEHQTNTYAGKDFAVLREKILEIDSIHKELERLIRIEQRWSELNPSRKLLKSLEQKLIDIKEEIEKYQQTENDKKTLKNIKDNIHNNLKSLGIFKSNTNLIDSIKLDESDNYTPYLDNYDIYNISSSSDNIRIILSYYLSLLQTSISDLTGKVKFPNILILDEPKQQNLDNDSLLNCIDEIEKIPSDKSQIILTTYSESPKDKQKLKKYINYEMISSTDYLLKKINE</sequence>
<comment type="caution">
    <text evidence="3">The sequence shown here is derived from an EMBL/GenBank/DDBJ whole genome shotgun (WGS) entry which is preliminary data.</text>
</comment>
<keyword evidence="4" id="KW-1185">Reference proteome</keyword>
<dbReference type="Proteomes" id="UP001595885">
    <property type="component" value="Unassembled WGS sequence"/>
</dbReference>
<keyword evidence="1" id="KW-0175">Coiled coil</keyword>
<gene>
    <name evidence="3" type="ORF">ACFO3U_08310</name>
</gene>
<dbReference type="RefSeq" id="WP_379740489.1">
    <property type="nucleotide sequence ID" value="NZ_JBHSGW010000025.1"/>
</dbReference>
<evidence type="ECO:0000256" key="1">
    <source>
        <dbReference type="SAM" id="Coils"/>
    </source>
</evidence>
<dbReference type="InterPro" id="IPR027417">
    <property type="entry name" value="P-loop_NTPase"/>
</dbReference>
<feature type="coiled-coil region" evidence="1">
    <location>
        <begin position="217"/>
        <end position="244"/>
    </location>
</feature>
<proteinExistence type="predicted"/>